<dbReference type="SUPFAM" id="SSF49899">
    <property type="entry name" value="Concanavalin A-like lectins/glucanases"/>
    <property type="match status" value="1"/>
</dbReference>
<dbReference type="SMART" id="SM00210">
    <property type="entry name" value="TSPN"/>
    <property type="match status" value="1"/>
</dbReference>
<evidence type="ECO:0000313" key="4">
    <source>
        <dbReference type="RefSeq" id="XP_022236358.1"/>
    </source>
</evidence>
<accession>A0ABM1RYA3</accession>
<evidence type="ECO:0000259" key="2">
    <source>
        <dbReference type="SMART" id="SM00210"/>
    </source>
</evidence>
<organism evidence="3 4">
    <name type="scientific">Limulus polyphemus</name>
    <name type="common">Atlantic horseshoe crab</name>
    <dbReference type="NCBI Taxonomy" id="6850"/>
    <lineage>
        <taxon>Eukaryota</taxon>
        <taxon>Metazoa</taxon>
        <taxon>Ecdysozoa</taxon>
        <taxon>Arthropoda</taxon>
        <taxon>Chelicerata</taxon>
        <taxon>Merostomata</taxon>
        <taxon>Xiphosura</taxon>
        <taxon>Limulidae</taxon>
        <taxon>Limulus</taxon>
    </lineage>
</organism>
<dbReference type="Proteomes" id="UP000694941">
    <property type="component" value="Unplaced"/>
</dbReference>
<gene>
    <name evidence="4" type="primary">LOC106476913</name>
</gene>
<dbReference type="GeneID" id="106476913"/>
<keyword evidence="1" id="KW-0677">Repeat</keyword>
<protein>
    <submittedName>
        <fullName evidence="4">Collagen alpha-1(XV) chain-like</fullName>
    </submittedName>
</protein>
<keyword evidence="3" id="KW-1185">Reference proteome</keyword>
<dbReference type="Gene3D" id="2.60.120.200">
    <property type="match status" value="1"/>
</dbReference>
<dbReference type="RefSeq" id="XP_022236358.1">
    <property type="nucleotide sequence ID" value="XM_022380650.1"/>
</dbReference>
<dbReference type="InterPro" id="IPR048287">
    <property type="entry name" value="TSPN-like_N"/>
</dbReference>
<sequence length="190" mass="21646">MPFISSSVKFINGLESFPAFRLSENTEIRAPYRLFLPRKMYRNFSILATIKPERHDKSGGFLFAVVNPSETIVQLGLKIMDLQNDFVNVSLYYTDVTMHIASQVWASFTIPNFIGNWAKIALSVNGNKARLYFQCEDYGQITSQRIPKVLEFDSASTLYVGQAGQLIGGQFVVSLYWFETLIIIPYKIYA</sequence>
<evidence type="ECO:0000256" key="1">
    <source>
        <dbReference type="ARBA" id="ARBA00022737"/>
    </source>
</evidence>
<reference evidence="4" key="1">
    <citation type="submission" date="2025-08" db="UniProtKB">
        <authorList>
            <consortium name="RefSeq"/>
        </authorList>
    </citation>
    <scope>IDENTIFICATION</scope>
    <source>
        <tissue evidence="4">Muscle</tissue>
    </source>
</reference>
<name>A0ABM1RYA3_LIMPO</name>
<feature type="domain" description="Thrombospondin-like N-terminal" evidence="2">
    <location>
        <begin position="1"/>
        <end position="185"/>
    </location>
</feature>
<proteinExistence type="predicted"/>
<evidence type="ECO:0000313" key="3">
    <source>
        <dbReference type="Proteomes" id="UP000694941"/>
    </source>
</evidence>
<dbReference type="InterPro" id="IPR013320">
    <property type="entry name" value="ConA-like_dom_sf"/>
</dbReference>